<dbReference type="OrthoDB" id="7285481at2"/>
<accession>A0A4U6BQ77</accession>
<organism evidence="5 6">
    <name type="scientific">Afipia massiliensis</name>
    <dbReference type="NCBI Taxonomy" id="211460"/>
    <lineage>
        <taxon>Bacteria</taxon>
        <taxon>Pseudomonadati</taxon>
        <taxon>Pseudomonadota</taxon>
        <taxon>Alphaproteobacteria</taxon>
        <taxon>Hyphomicrobiales</taxon>
        <taxon>Nitrobacteraceae</taxon>
        <taxon>Afipia</taxon>
    </lineage>
</organism>
<dbReference type="PANTHER" id="PTHR47893">
    <property type="entry name" value="REGULATORY PROTEIN PCHR"/>
    <property type="match status" value="1"/>
</dbReference>
<dbReference type="Proteomes" id="UP000034832">
    <property type="component" value="Unassembled WGS sequence"/>
</dbReference>
<dbReference type="GO" id="GO:0043565">
    <property type="term" value="F:sequence-specific DNA binding"/>
    <property type="evidence" value="ECO:0007669"/>
    <property type="project" value="InterPro"/>
</dbReference>
<dbReference type="InterPro" id="IPR053142">
    <property type="entry name" value="PchR_regulatory_protein"/>
</dbReference>
<dbReference type="SMART" id="SM00342">
    <property type="entry name" value="HTH_ARAC"/>
    <property type="match status" value="1"/>
</dbReference>
<dbReference type="STRING" id="211460.YH63_09320"/>
<dbReference type="PROSITE" id="PS00041">
    <property type="entry name" value="HTH_ARAC_FAMILY_1"/>
    <property type="match status" value="1"/>
</dbReference>
<keyword evidence="6" id="KW-1185">Reference proteome</keyword>
<name>A0A4U6BQ77_9BRAD</name>
<dbReference type="PROSITE" id="PS01124">
    <property type="entry name" value="HTH_ARAC_FAMILY_2"/>
    <property type="match status" value="1"/>
</dbReference>
<dbReference type="AlphaFoldDB" id="A0A4U6BQ77"/>
<evidence type="ECO:0000259" key="4">
    <source>
        <dbReference type="PROSITE" id="PS01124"/>
    </source>
</evidence>
<proteinExistence type="predicted"/>
<dbReference type="InterPro" id="IPR018060">
    <property type="entry name" value="HTH_AraC"/>
</dbReference>
<dbReference type="GO" id="GO:0003700">
    <property type="term" value="F:DNA-binding transcription factor activity"/>
    <property type="evidence" value="ECO:0007669"/>
    <property type="project" value="InterPro"/>
</dbReference>
<feature type="domain" description="HTH araC/xylS-type" evidence="4">
    <location>
        <begin position="217"/>
        <end position="317"/>
    </location>
</feature>
<dbReference type="SUPFAM" id="SSF46689">
    <property type="entry name" value="Homeodomain-like"/>
    <property type="match status" value="1"/>
</dbReference>
<dbReference type="RefSeq" id="WP_046827793.1">
    <property type="nucleotide sequence ID" value="NZ_LBIA02000001.1"/>
</dbReference>
<dbReference type="EMBL" id="LBIA02000001">
    <property type="protein sequence ID" value="TKT71655.1"/>
    <property type="molecule type" value="Genomic_DNA"/>
</dbReference>
<keyword evidence="2" id="KW-0238">DNA-binding</keyword>
<comment type="caution">
    <text evidence="5">The sequence shown here is derived from an EMBL/GenBank/DDBJ whole genome shotgun (WGS) entry which is preliminary data.</text>
</comment>
<sequence>MTTLDESSSRLQFVEGHFDNIDAMAASPLAWDLEYEQIGRGRFQGHLSQLMLDRMQLGRVVWSPGVLQRGAAPPGTWMFGLPLVSEGSLHIRRRPVHPGELLAATSRDDVGFTSTGLADVMVVVLPTPLIDRWVQARRGSDTFDVDLPSPRWQVSVAEMTLRAGELHRLLQTLTAQPCDFGQRGLSAVESKIFDVILDMIPSAEVIEPLHSRARIAREVLQILKERLDDPPSITDLCVAVSARERTLHLSCVEAFGRPPASLLAELRLNAAHRALLHPSKTTSVTAVATHYGFTHFGRFAAAYRQRFGELPSTTFARARQ</sequence>
<dbReference type="InterPro" id="IPR018062">
    <property type="entry name" value="HTH_AraC-typ_CS"/>
</dbReference>
<evidence type="ECO:0000256" key="2">
    <source>
        <dbReference type="ARBA" id="ARBA00023125"/>
    </source>
</evidence>
<keyword evidence="3" id="KW-0804">Transcription</keyword>
<dbReference type="InterPro" id="IPR009057">
    <property type="entry name" value="Homeodomain-like_sf"/>
</dbReference>
<dbReference type="PANTHER" id="PTHR47893:SF1">
    <property type="entry name" value="REGULATORY PROTEIN PCHR"/>
    <property type="match status" value="1"/>
</dbReference>
<dbReference type="Gene3D" id="1.10.10.60">
    <property type="entry name" value="Homeodomain-like"/>
    <property type="match status" value="1"/>
</dbReference>
<gene>
    <name evidence="5" type="ORF">YH63_009645</name>
</gene>
<reference evidence="5" key="1">
    <citation type="submission" date="2019-04" db="EMBL/GenBank/DDBJ databases">
        <title>Whole genome sequencing of cave bacteria.</title>
        <authorList>
            <person name="Gan H.M."/>
            <person name="Barton H."/>
            <person name="Savka M.A."/>
        </authorList>
    </citation>
    <scope>NUCLEOTIDE SEQUENCE [LARGE SCALE GENOMIC DNA]</scope>
    <source>
        <strain evidence="5">LC387</strain>
    </source>
</reference>
<protein>
    <submittedName>
        <fullName evidence="5">Helix-turn-helix domain-containing protein</fullName>
    </submittedName>
</protein>
<evidence type="ECO:0000313" key="5">
    <source>
        <dbReference type="EMBL" id="TKT71655.1"/>
    </source>
</evidence>
<keyword evidence="1" id="KW-0805">Transcription regulation</keyword>
<evidence type="ECO:0000256" key="1">
    <source>
        <dbReference type="ARBA" id="ARBA00023015"/>
    </source>
</evidence>
<evidence type="ECO:0000256" key="3">
    <source>
        <dbReference type="ARBA" id="ARBA00023163"/>
    </source>
</evidence>
<evidence type="ECO:0000313" key="6">
    <source>
        <dbReference type="Proteomes" id="UP000034832"/>
    </source>
</evidence>
<dbReference type="Pfam" id="PF12833">
    <property type="entry name" value="HTH_18"/>
    <property type="match status" value="1"/>
</dbReference>